<sequence>MPTLPTGRRLVFWLALVAALVVAIWLVVRYLSPLPPRMLVMSTGATDGAYHRFGLRYQELLKAEGIRLELRPSSGGVENLQRLNDGTVEVALVQGGTGVLALDPDATVDSTPLRSLATVAFEPVWIFTRTLDVSKGLEALAGKRIAVGVAGSGNYQVAHQLLAVYGITVPDGQQGTADGTTFVSSGGLAAADQLAKGEVDAVIIIAAPQAPAVQRLLADPAVRLASLDHVEGLARRYPYFRPVSLKRGSVNPKLDLPAQDISLLATTANLVVRDELHPALAYLLLEAARQVHRQPSLINRPDDFPSPQGTDFPLSDQADRYFKHGRPFLQNYLPFWAANYVQRLLLLVVPLVAILVPLGRVLPGVIGWRRRSRLYRRYGELKFLEQDLASRKLDAAERSQALSRLDHIEEEIIGTKFPLDFSDRVYTLRQHVDYVRAQLNRQMEAADDRRDAR</sequence>
<gene>
    <name evidence="2" type="ORF">WKW77_11800</name>
</gene>
<dbReference type="EMBL" id="JBBKZU010000004">
    <property type="protein sequence ID" value="MEJ8811753.1"/>
    <property type="molecule type" value="Genomic_DNA"/>
</dbReference>
<dbReference type="Proteomes" id="UP001365846">
    <property type="component" value="Unassembled WGS sequence"/>
</dbReference>
<keyword evidence="3" id="KW-1185">Reference proteome</keyword>
<proteinExistence type="predicted"/>
<dbReference type="Pfam" id="PF16868">
    <property type="entry name" value="NMT1_3"/>
    <property type="match status" value="1"/>
</dbReference>
<comment type="caution">
    <text evidence="2">The sequence shown here is derived from an EMBL/GenBank/DDBJ whole genome shotgun (WGS) entry which is preliminary data.</text>
</comment>
<keyword evidence="1" id="KW-0472">Membrane</keyword>
<organism evidence="2 3">
    <name type="scientific">Variovorax ureilyticus</name>
    <dbReference type="NCBI Taxonomy" id="1836198"/>
    <lineage>
        <taxon>Bacteria</taxon>
        <taxon>Pseudomonadati</taxon>
        <taxon>Pseudomonadota</taxon>
        <taxon>Betaproteobacteria</taxon>
        <taxon>Burkholderiales</taxon>
        <taxon>Comamonadaceae</taxon>
        <taxon>Variovorax</taxon>
    </lineage>
</organism>
<keyword evidence="1" id="KW-0812">Transmembrane</keyword>
<dbReference type="NCBIfam" id="TIGR02122">
    <property type="entry name" value="TRAP_TAXI"/>
    <property type="match status" value="1"/>
</dbReference>
<evidence type="ECO:0000256" key="1">
    <source>
        <dbReference type="SAM" id="Phobius"/>
    </source>
</evidence>
<feature type="transmembrane region" description="Helical" evidence="1">
    <location>
        <begin position="12"/>
        <end position="31"/>
    </location>
</feature>
<name>A0ABU8VDW7_9BURK</name>
<reference evidence="2 3" key="1">
    <citation type="submission" date="2024-03" db="EMBL/GenBank/DDBJ databases">
        <title>Novel species of the genus Variovorax.</title>
        <authorList>
            <person name="Liu Q."/>
            <person name="Xin Y.-H."/>
        </authorList>
    </citation>
    <scope>NUCLEOTIDE SEQUENCE [LARGE SCALE GENOMIC DNA]</scope>
    <source>
        <strain evidence="2 3">KACC 18899</strain>
    </source>
</reference>
<evidence type="ECO:0000313" key="2">
    <source>
        <dbReference type="EMBL" id="MEJ8811753.1"/>
    </source>
</evidence>
<accession>A0ABU8VDW7</accession>
<evidence type="ECO:0000313" key="3">
    <source>
        <dbReference type="Proteomes" id="UP001365846"/>
    </source>
</evidence>
<keyword evidence="1" id="KW-1133">Transmembrane helix</keyword>
<dbReference type="SUPFAM" id="SSF53850">
    <property type="entry name" value="Periplasmic binding protein-like II"/>
    <property type="match status" value="1"/>
</dbReference>
<feature type="transmembrane region" description="Helical" evidence="1">
    <location>
        <begin position="344"/>
        <end position="368"/>
    </location>
</feature>
<protein>
    <submittedName>
        <fullName evidence="2">TAXI family TRAP transporter solute-binding subunit</fullName>
    </submittedName>
</protein>
<dbReference type="PANTHER" id="PTHR42941:SF1">
    <property type="entry name" value="SLL1037 PROTEIN"/>
    <property type="match status" value="1"/>
</dbReference>
<dbReference type="InterPro" id="IPR011852">
    <property type="entry name" value="TRAP_TAXI"/>
</dbReference>
<dbReference type="PANTHER" id="PTHR42941">
    <property type="entry name" value="SLL1037 PROTEIN"/>
    <property type="match status" value="1"/>
</dbReference>
<dbReference type="RefSeq" id="WP_340357022.1">
    <property type="nucleotide sequence ID" value="NZ_JBBKZU010000004.1"/>
</dbReference>
<dbReference type="Gene3D" id="3.40.190.10">
    <property type="entry name" value="Periplasmic binding protein-like II"/>
    <property type="match status" value="2"/>
</dbReference>